<name>A0A4U0YU71_9RHOB</name>
<reference evidence="1 2" key="1">
    <citation type="submission" date="2019-04" db="EMBL/GenBank/DDBJ databases">
        <title>Crypto-aerobic microbial life in anoxic (sulfidic) marine sediments.</title>
        <authorList>
            <person name="Bhattacharya S."/>
            <person name="Roy C."/>
            <person name="Mondal N."/>
            <person name="Sarkar J."/>
            <person name="Mandal S."/>
            <person name="Rameez M.J."/>
            <person name="Ghosh W."/>
        </authorList>
    </citation>
    <scope>NUCLEOTIDE SEQUENCE [LARGE SCALE GENOMIC DNA]</scope>
    <source>
        <strain evidence="1 2">SBBC</strain>
    </source>
</reference>
<dbReference type="GO" id="GO:0016740">
    <property type="term" value="F:transferase activity"/>
    <property type="evidence" value="ECO:0007669"/>
    <property type="project" value="UniProtKB-KW"/>
</dbReference>
<dbReference type="EMBL" id="SWAU01000484">
    <property type="protein sequence ID" value="TKA94056.1"/>
    <property type="molecule type" value="Genomic_DNA"/>
</dbReference>
<dbReference type="AlphaFoldDB" id="A0A4U0YU71"/>
<comment type="caution">
    <text evidence="1">The sequence shown here is derived from an EMBL/GenBank/DDBJ whole genome shotgun (WGS) entry which is preliminary data.</text>
</comment>
<dbReference type="Proteomes" id="UP000306340">
    <property type="component" value="Unassembled WGS sequence"/>
</dbReference>
<evidence type="ECO:0000313" key="1">
    <source>
        <dbReference type="EMBL" id="TKA94056.1"/>
    </source>
</evidence>
<keyword evidence="1" id="KW-0808">Transferase</keyword>
<gene>
    <name evidence="1" type="ORF">FAZ78_24410</name>
</gene>
<feature type="non-terminal residue" evidence="1">
    <location>
        <position position="211"/>
    </location>
</feature>
<protein>
    <submittedName>
        <fullName evidence="1">Glycosyltransferase family 1 protein</fullName>
    </submittedName>
</protein>
<sequence length="211" mass="23279">MPAAAPARLLDLTRLLSRLGQGPLTGVDRVEAAWLDHLLDAPQPCFGLLRTRLGFLLLDRTGMQALRDRLEGLPLGPADLAGRLFRRSQPWRARAEADMRRLACDRCLAPLLSPLLRRHLPAGSCYLNLGHANLSEFALRRIRAAGLRVVVLVHDVIPLEHPEFTRPGIPAVFRRKMAAVSAGADLVIHSTEDARRRTEAQLARLGRTPPG</sequence>
<proteinExistence type="predicted"/>
<evidence type="ECO:0000313" key="2">
    <source>
        <dbReference type="Proteomes" id="UP000306340"/>
    </source>
</evidence>
<accession>A0A4U0YU71</accession>
<organism evidence="1 2">
    <name type="scientific">Cereibacter changlensis</name>
    <dbReference type="NCBI Taxonomy" id="402884"/>
    <lineage>
        <taxon>Bacteria</taxon>
        <taxon>Pseudomonadati</taxon>
        <taxon>Pseudomonadota</taxon>
        <taxon>Alphaproteobacteria</taxon>
        <taxon>Rhodobacterales</taxon>
        <taxon>Paracoccaceae</taxon>
        <taxon>Cereibacter</taxon>
    </lineage>
</organism>